<dbReference type="SUPFAM" id="SSF57501">
    <property type="entry name" value="Cystine-knot cytokines"/>
    <property type="match status" value="1"/>
</dbReference>
<organism evidence="2 4">
    <name type="scientific">Chionoecetes opilio</name>
    <name type="common">Atlantic snow crab</name>
    <name type="synonym">Cancer opilio</name>
    <dbReference type="NCBI Taxonomy" id="41210"/>
    <lineage>
        <taxon>Eukaryota</taxon>
        <taxon>Metazoa</taxon>
        <taxon>Ecdysozoa</taxon>
        <taxon>Arthropoda</taxon>
        <taxon>Crustacea</taxon>
        <taxon>Multicrustacea</taxon>
        <taxon>Malacostraca</taxon>
        <taxon>Eumalacostraca</taxon>
        <taxon>Eucarida</taxon>
        <taxon>Decapoda</taxon>
        <taxon>Pleocyemata</taxon>
        <taxon>Brachyura</taxon>
        <taxon>Eubrachyura</taxon>
        <taxon>Majoidea</taxon>
        <taxon>Majidae</taxon>
        <taxon>Chionoecetes</taxon>
    </lineage>
</organism>
<evidence type="ECO:0000313" key="4">
    <source>
        <dbReference type="Proteomes" id="UP000770661"/>
    </source>
</evidence>
<dbReference type="AlphaFoldDB" id="A0A8J8WBK2"/>
<accession>A0A8J8WBK2</accession>
<evidence type="ECO:0000313" key="3">
    <source>
        <dbReference type="EMBL" id="KAG0709954.1"/>
    </source>
</evidence>
<name>A0A8J8WBK2_CHIOP</name>
<dbReference type="EMBL" id="JACEEZ010026447">
    <property type="protein sequence ID" value="KAG0692752.1"/>
    <property type="molecule type" value="Genomic_DNA"/>
</dbReference>
<evidence type="ECO:0000256" key="1">
    <source>
        <dbReference type="SAM" id="SignalP"/>
    </source>
</evidence>
<feature type="chain" id="PRO_5036433804" description="Platelet-derived growth factor (PDGF) family profile domain-containing protein" evidence="1">
    <location>
        <begin position="21"/>
        <end position="131"/>
    </location>
</feature>
<sequence length="131" mass="14874">MAATSLMVTFMVLVLSGVLCLPADLDVYIKLKEQREALQKLECEPKATWVYIESQLGPKDDLTDKIYYPHVVLVRRCLKECSFCGNVMMGEPDKTCKADFTGPRDVVVQLFNDVEHTRVITLMEHKSCKCV</sequence>
<gene>
    <name evidence="3" type="ORF">GWK47_023776</name>
    <name evidence="2" type="ORF">GWK47_027752</name>
</gene>
<dbReference type="InterPro" id="IPR029034">
    <property type="entry name" value="Cystine-knot_cytokine"/>
</dbReference>
<reference evidence="2" key="1">
    <citation type="submission" date="2020-07" db="EMBL/GenBank/DDBJ databases">
        <title>The High-quality genome of the commercially important snow crab, Chionoecetes opilio.</title>
        <authorList>
            <person name="Jeong J.-H."/>
            <person name="Ryu S."/>
        </authorList>
    </citation>
    <scope>NUCLEOTIDE SEQUENCE</scope>
    <source>
        <strain evidence="2">MADBK_172401_WGS</strain>
        <tissue evidence="2">Digestive gland</tissue>
    </source>
</reference>
<comment type="caution">
    <text evidence="2">The sequence shown here is derived from an EMBL/GenBank/DDBJ whole genome shotgun (WGS) entry which is preliminary data.</text>
</comment>
<dbReference type="Gene3D" id="2.10.90.10">
    <property type="entry name" value="Cystine-knot cytokines"/>
    <property type="match status" value="1"/>
</dbReference>
<dbReference type="EMBL" id="JACEEZ010024643">
    <property type="protein sequence ID" value="KAG0709954.1"/>
    <property type="molecule type" value="Genomic_DNA"/>
</dbReference>
<keyword evidence="4" id="KW-1185">Reference proteome</keyword>
<proteinExistence type="predicted"/>
<dbReference type="Proteomes" id="UP000770661">
    <property type="component" value="Unassembled WGS sequence"/>
</dbReference>
<dbReference type="OrthoDB" id="10578559at2759"/>
<evidence type="ECO:0008006" key="5">
    <source>
        <dbReference type="Google" id="ProtNLM"/>
    </source>
</evidence>
<keyword evidence="1" id="KW-0732">Signal</keyword>
<feature type="signal peptide" evidence="1">
    <location>
        <begin position="1"/>
        <end position="20"/>
    </location>
</feature>
<evidence type="ECO:0000313" key="2">
    <source>
        <dbReference type="EMBL" id="KAG0692752.1"/>
    </source>
</evidence>
<protein>
    <recommendedName>
        <fullName evidence="5">Platelet-derived growth factor (PDGF) family profile domain-containing protein</fullName>
    </recommendedName>
</protein>